<evidence type="ECO:0000256" key="2">
    <source>
        <dbReference type="SAM" id="Phobius"/>
    </source>
</evidence>
<feature type="transmembrane region" description="Helical" evidence="2">
    <location>
        <begin position="21"/>
        <end position="41"/>
    </location>
</feature>
<dbReference type="Proteomes" id="UP000053599">
    <property type="component" value="Unassembled WGS sequence"/>
</dbReference>
<feature type="region of interest" description="Disordered" evidence="1">
    <location>
        <begin position="176"/>
        <end position="197"/>
    </location>
</feature>
<dbReference type="OrthoDB" id="10529104at2759"/>
<organism evidence="3 4">
    <name type="scientific">Exophiala sideris</name>
    <dbReference type="NCBI Taxonomy" id="1016849"/>
    <lineage>
        <taxon>Eukaryota</taxon>
        <taxon>Fungi</taxon>
        <taxon>Dikarya</taxon>
        <taxon>Ascomycota</taxon>
        <taxon>Pezizomycotina</taxon>
        <taxon>Eurotiomycetes</taxon>
        <taxon>Chaetothyriomycetidae</taxon>
        <taxon>Chaetothyriales</taxon>
        <taxon>Herpotrichiellaceae</taxon>
        <taxon>Exophiala</taxon>
    </lineage>
</organism>
<reference evidence="3 4" key="1">
    <citation type="submission" date="2015-01" db="EMBL/GenBank/DDBJ databases">
        <title>The Genome Sequence of Exophiala sideris CBS121828.</title>
        <authorList>
            <consortium name="The Broad Institute Genomics Platform"/>
            <person name="Cuomo C."/>
            <person name="de Hoog S."/>
            <person name="Gorbushina A."/>
            <person name="Stielow B."/>
            <person name="Teixiera M."/>
            <person name="Abouelleil A."/>
            <person name="Chapman S.B."/>
            <person name="Priest M."/>
            <person name="Young S.K."/>
            <person name="Wortman J."/>
            <person name="Nusbaum C."/>
            <person name="Birren B."/>
        </authorList>
    </citation>
    <scope>NUCLEOTIDE SEQUENCE [LARGE SCALE GENOMIC DNA]</scope>
    <source>
        <strain evidence="3 4">CBS 121828</strain>
    </source>
</reference>
<feature type="transmembrane region" description="Helical" evidence="2">
    <location>
        <begin position="86"/>
        <end position="108"/>
    </location>
</feature>
<keyword evidence="2" id="KW-0812">Transmembrane</keyword>
<dbReference type="STRING" id="1016849.A0A0D1YZU0"/>
<keyword evidence="2" id="KW-1133">Transmembrane helix</keyword>
<keyword evidence="2" id="KW-0472">Membrane</keyword>
<name>A0A0D1YZU0_9EURO</name>
<dbReference type="EMBL" id="KN846951">
    <property type="protein sequence ID" value="KIV87019.1"/>
    <property type="molecule type" value="Genomic_DNA"/>
</dbReference>
<feature type="transmembrane region" description="Helical" evidence="2">
    <location>
        <begin position="47"/>
        <end position="74"/>
    </location>
</feature>
<protein>
    <submittedName>
        <fullName evidence="3">Uncharacterized protein</fullName>
    </submittedName>
</protein>
<gene>
    <name evidence="3" type="ORF">PV11_02592</name>
</gene>
<sequence>MATTRNAPGGPSQGYPRGLRLCQGLLASSILILTAVAAAIISSERSFLFLFYFNPVFAVVWVFTVWTMIYSLSAALLPKPRPRSSLIVWILVLDLLTAGMWLVAFTLLCEFSVRLSWAVVPVGEMVSSTLISIHEFLFFGFGAALLIRTMTRETSRIVDSNGNSQNADAIHLSPYPNPPQYPKQNGQGTSRWSVQQA</sequence>
<dbReference type="AlphaFoldDB" id="A0A0D1YZU0"/>
<dbReference type="HOGENOM" id="CLU_1384181_0_0_1"/>
<accession>A0A0D1YZU0</accession>
<evidence type="ECO:0000313" key="3">
    <source>
        <dbReference type="EMBL" id="KIV87019.1"/>
    </source>
</evidence>
<proteinExistence type="predicted"/>
<evidence type="ECO:0000313" key="4">
    <source>
        <dbReference type="Proteomes" id="UP000053599"/>
    </source>
</evidence>
<evidence type="ECO:0000256" key="1">
    <source>
        <dbReference type="SAM" id="MobiDB-lite"/>
    </source>
</evidence>
<feature type="transmembrane region" description="Helical" evidence="2">
    <location>
        <begin position="128"/>
        <end position="147"/>
    </location>
</feature>